<dbReference type="InterPro" id="IPR036047">
    <property type="entry name" value="F-box-like_dom_sf"/>
</dbReference>
<sequence length="202" mass="23576">MTKPELPEDLVEEIFCRVPATSLKRLRSTCKRWNRLFNDDWRFARKHLDKATKQFMVLMLTKKHNIALPGEYSAKLDIDRVIHCDGVLLCTSSADNSRIVVWNPLTGEQRWIRSGDRRRGVRDFDIGHCQGDNKSCNKSYRVLKYYYASYAINSFEIYEFNSDTWRSLGDICPGCKYLCLDLSVSLKCIVTHWLTMMTITDT</sequence>
<dbReference type="Proteomes" id="UP000694864">
    <property type="component" value="Chromosome 19"/>
</dbReference>
<name>A0ABM0XRN6_CAMSA</name>
<dbReference type="Pfam" id="PF07734">
    <property type="entry name" value="FBA_1"/>
    <property type="match status" value="1"/>
</dbReference>
<organism evidence="2 3">
    <name type="scientific">Camelina sativa</name>
    <name type="common">False flax</name>
    <name type="synonym">Myagrum sativum</name>
    <dbReference type="NCBI Taxonomy" id="90675"/>
    <lineage>
        <taxon>Eukaryota</taxon>
        <taxon>Viridiplantae</taxon>
        <taxon>Streptophyta</taxon>
        <taxon>Embryophyta</taxon>
        <taxon>Tracheophyta</taxon>
        <taxon>Spermatophyta</taxon>
        <taxon>Magnoliopsida</taxon>
        <taxon>eudicotyledons</taxon>
        <taxon>Gunneridae</taxon>
        <taxon>Pentapetalae</taxon>
        <taxon>rosids</taxon>
        <taxon>malvids</taxon>
        <taxon>Brassicales</taxon>
        <taxon>Brassicaceae</taxon>
        <taxon>Camelineae</taxon>
        <taxon>Camelina</taxon>
    </lineage>
</organism>
<protein>
    <submittedName>
        <fullName evidence="3">F-box/kelch-repeat protein At3g44120-like</fullName>
    </submittedName>
</protein>
<dbReference type="PROSITE" id="PS50181">
    <property type="entry name" value="FBOX"/>
    <property type="match status" value="1"/>
</dbReference>
<reference evidence="3" key="2">
    <citation type="submission" date="2025-08" db="UniProtKB">
        <authorList>
            <consortium name="RefSeq"/>
        </authorList>
    </citation>
    <scope>IDENTIFICATION</scope>
    <source>
        <tissue evidence="3">Leaf</tissue>
    </source>
</reference>
<dbReference type="PANTHER" id="PTHR31672:SF13">
    <property type="entry name" value="F-BOX PROTEIN CPR30-LIKE"/>
    <property type="match status" value="1"/>
</dbReference>
<reference evidence="2" key="1">
    <citation type="journal article" date="2014" name="Nat. Commun.">
        <title>The emerging biofuel crop Camelina sativa retains a highly undifferentiated hexaploid genome structure.</title>
        <authorList>
            <person name="Kagale S."/>
            <person name="Koh C."/>
            <person name="Nixon J."/>
            <person name="Bollina V."/>
            <person name="Clarke W.E."/>
            <person name="Tuteja R."/>
            <person name="Spillane C."/>
            <person name="Robinson S.J."/>
            <person name="Links M.G."/>
            <person name="Clarke C."/>
            <person name="Higgins E.E."/>
            <person name="Huebert T."/>
            <person name="Sharpe A.G."/>
            <person name="Parkin I.A."/>
        </authorList>
    </citation>
    <scope>NUCLEOTIDE SEQUENCE [LARGE SCALE GENOMIC DNA]</scope>
    <source>
        <strain evidence="2">cv. DH55</strain>
    </source>
</reference>
<evidence type="ECO:0000259" key="1">
    <source>
        <dbReference type="PROSITE" id="PS50181"/>
    </source>
</evidence>
<accession>A0ABM0XRN6</accession>
<dbReference type="InterPro" id="IPR006527">
    <property type="entry name" value="F-box-assoc_dom_typ1"/>
</dbReference>
<gene>
    <name evidence="3" type="primary">LOC104767640</name>
</gene>
<evidence type="ECO:0000313" key="2">
    <source>
        <dbReference type="Proteomes" id="UP000694864"/>
    </source>
</evidence>
<dbReference type="GeneID" id="104767640"/>
<dbReference type="Pfam" id="PF00646">
    <property type="entry name" value="F-box"/>
    <property type="match status" value="1"/>
</dbReference>
<proteinExistence type="predicted"/>
<dbReference type="SMART" id="SM00256">
    <property type="entry name" value="FBOX"/>
    <property type="match status" value="1"/>
</dbReference>
<dbReference type="InterPro" id="IPR050796">
    <property type="entry name" value="SCF_F-box_component"/>
</dbReference>
<dbReference type="RefSeq" id="XP_010489939.1">
    <property type="nucleotide sequence ID" value="XM_010491637.1"/>
</dbReference>
<dbReference type="PANTHER" id="PTHR31672">
    <property type="entry name" value="BNACNNG10540D PROTEIN"/>
    <property type="match status" value="1"/>
</dbReference>
<dbReference type="InterPro" id="IPR017451">
    <property type="entry name" value="F-box-assoc_interact_dom"/>
</dbReference>
<feature type="domain" description="F-box" evidence="1">
    <location>
        <begin position="1"/>
        <end position="46"/>
    </location>
</feature>
<dbReference type="SUPFAM" id="SSF81383">
    <property type="entry name" value="F-box domain"/>
    <property type="match status" value="1"/>
</dbReference>
<dbReference type="CDD" id="cd22157">
    <property type="entry name" value="F-box_AtFBW1-like"/>
    <property type="match status" value="1"/>
</dbReference>
<keyword evidence="2" id="KW-1185">Reference proteome</keyword>
<dbReference type="Gene3D" id="1.20.1280.50">
    <property type="match status" value="1"/>
</dbReference>
<dbReference type="InterPro" id="IPR001810">
    <property type="entry name" value="F-box_dom"/>
</dbReference>
<evidence type="ECO:0000313" key="3">
    <source>
        <dbReference type="RefSeq" id="XP_010489939.1"/>
    </source>
</evidence>
<dbReference type="NCBIfam" id="TIGR01640">
    <property type="entry name" value="F_box_assoc_1"/>
    <property type="match status" value="1"/>
</dbReference>